<gene>
    <name evidence="7" type="ORF">KV110_40815</name>
</gene>
<proteinExistence type="inferred from homology"/>
<evidence type="ECO:0000313" key="7">
    <source>
        <dbReference type="EMBL" id="QXN91566.1"/>
    </source>
</evidence>
<evidence type="ECO:0000256" key="1">
    <source>
        <dbReference type="ARBA" id="ARBA00001947"/>
    </source>
</evidence>
<dbReference type="PANTHER" id="PTHR42978:SF2">
    <property type="entry name" value="102 KBASES UNSTABLE REGION: FROM 1 TO 119443"/>
    <property type="match status" value="1"/>
</dbReference>
<evidence type="ECO:0000256" key="2">
    <source>
        <dbReference type="ARBA" id="ARBA00007749"/>
    </source>
</evidence>
<evidence type="ECO:0000256" key="5">
    <source>
        <dbReference type="ARBA" id="ARBA00022833"/>
    </source>
</evidence>
<reference evidence="7 8" key="1">
    <citation type="submission" date="2021-07" db="EMBL/GenBank/DDBJ databases">
        <title>Whole Genome Sequence of Nocardia Iowensis.</title>
        <authorList>
            <person name="Lamm A."/>
            <person name="Collins-Fairclough A.M."/>
            <person name="Bunk B."/>
            <person name="Sproer C."/>
        </authorList>
    </citation>
    <scope>NUCLEOTIDE SEQUENCE [LARGE SCALE GENOMIC DNA]</scope>
    <source>
        <strain evidence="7 8">NRRL 5646</strain>
    </source>
</reference>
<sequence>MPRYRTAEKSLLCGAPIAYRDEVSEYSARLADGRPGTLRTLARCCVALAATPGRLLRPRRADQAFLASLVTAPAPKAQATVRLTSIMQAKMAAPTIIVAEGVRSLRELPMSMGAFLVEHPRARFLVDPAICSDVHERVLPGHPFPVGKLVSPEKPVLGLSNALAARDLAPADIDFTLATHLHWDHVSGLLELPDSIELRVPAVEYDWAMRGDEAPIGVIREPLRGQSVAPVELDGPPVLTFPRSHDLFGDGAVVLVDLAGHTPGSIGVLLAVDDGTRVLLVGDAVWNTLQIKLIREKAPMPGLLFDADRDTAFRTIQRLHALPADIEVIASHDYDAVLARA</sequence>
<comment type="similarity">
    <text evidence="2">Belongs to the metallo-beta-lactamase superfamily.</text>
</comment>
<organism evidence="7 8">
    <name type="scientific">Nocardia iowensis</name>
    <dbReference type="NCBI Taxonomy" id="204891"/>
    <lineage>
        <taxon>Bacteria</taxon>
        <taxon>Bacillati</taxon>
        <taxon>Actinomycetota</taxon>
        <taxon>Actinomycetes</taxon>
        <taxon>Mycobacteriales</taxon>
        <taxon>Nocardiaceae</taxon>
        <taxon>Nocardia</taxon>
    </lineage>
</organism>
<dbReference type="Pfam" id="PF00753">
    <property type="entry name" value="Lactamase_B"/>
    <property type="match status" value="1"/>
</dbReference>
<dbReference type="SMART" id="SM00849">
    <property type="entry name" value="Lactamase_B"/>
    <property type="match status" value="1"/>
</dbReference>
<evidence type="ECO:0000313" key="8">
    <source>
        <dbReference type="Proteomes" id="UP000694257"/>
    </source>
</evidence>
<evidence type="ECO:0000256" key="4">
    <source>
        <dbReference type="ARBA" id="ARBA00022801"/>
    </source>
</evidence>
<name>A0ABX8RQL4_NOCIO</name>
<protein>
    <submittedName>
        <fullName evidence="7">MBL fold metallo-hydrolase</fullName>
    </submittedName>
</protein>
<evidence type="ECO:0000256" key="3">
    <source>
        <dbReference type="ARBA" id="ARBA00022723"/>
    </source>
</evidence>
<dbReference type="PANTHER" id="PTHR42978">
    <property type="entry name" value="QUORUM-QUENCHING LACTONASE YTNP-RELATED-RELATED"/>
    <property type="match status" value="1"/>
</dbReference>
<dbReference type="Proteomes" id="UP000694257">
    <property type="component" value="Chromosome"/>
</dbReference>
<keyword evidence="4" id="KW-0378">Hydrolase</keyword>
<dbReference type="InterPro" id="IPR001279">
    <property type="entry name" value="Metallo-B-lactamas"/>
</dbReference>
<evidence type="ECO:0000259" key="6">
    <source>
        <dbReference type="SMART" id="SM00849"/>
    </source>
</evidence>
<keyword evidence="8" id="KW-1185">Reference proteome</keyword>
<accession>A0ABX8RQL4</accession>
<dbReference type="InterPro" id="IPR051013">
    <property type="entry name" value="MBL_superfamily_lactonases"/>
</dbReference>
<keyword evidence="5" id="KW-0862">Zinc</keyword>
<dbReference type="EMBL" id="CP078145">
    <property type="protein sequence ID" value="QXN91566.1"/>
    <property type="molecule type" value="Genomic_DNA"/>
</dbReference>
<comment type="cofactor">
    <cofactor evidence="1">
        <name>Zn(2+)</name>
        <dbReference type="ChEBI" id="CHEBI:29105"/>
    </cofactor>
</comment>
<feature type="domain" description="Metallo-beta-lactamase" evidence="6">
    <location>
        <begin position="111"/>
        <end position="332"/>
    </location>
</feature>
<keyword evidence="3" id="KW-0479">Metal-binding</keyword>